<gene>
    <name evidence="18" type="ORF">HHL21_13200</name>
</gene>
<dbReference type="Pfam" id="PF01433">
    <property type="entry name" value="Peptidase_M1"/>
    <property type="match status" value="1"/>
</dbReference>
<keyword evidence="8 13" id="KW-0482">Metalloprotease</keyword>
<evidence type="ECO:0000256" key="6">
    <source>
        <dbReference type="ARBA" id="ARBA00022801"/>
    </source>
</evidence>
<feature type="binding site" evidence="10">
    <location>
        <begin position="294"/>
        <end position="298"/>
    </location>
    <ligand>
        <name>substrate</name>
    </ligand>
</feature>
<keyword evidence="5 11" id="KW-0479">Metal-binding</keyword>
<evidence type="ECO:0000259" key="16">
    <source>
        <dbReference type="Pfam" id="PF11838"/>
    </source>
</evidence>
<name>A0A848HLA8_9BURK</name>
<evidence type="ECO:0000256" key="13">
    <source>
        <dbReference type="RuleBase" id="RU364040"/>
    </source>
</evidence>
<dbReference type="EC" id="3.4.11.-" evidence="13"/>
<feature type="binding site" evidence="11">
    <location>
        <position position="334"/>
    </location>
    <ligand>
        <name>Zn(2+)</name>
        <dbReference type="ChEBI" id="CHEBI:29105"/>
        <note>catalytic</note>
    </ligand>
</feature>
<keyword evidence="4 13" id="KW-0645">Protease</keyword>
<feature type="chain" id="PRO_5033067532" description="Aminopeptidase" evidence="14">
    <location>
        <begin position="27"/>
        <end position="875"/>
    </location>
</feature>
<evidence type="ECO:0000256" key="7">
    <source>
        <dbReference type="ARBA" id="ARBA00022833"/>
    </source>
</evidence>
<feature type="signal peptide" evidence="14">
    <location>
        <begin position="1"/>
        <end position="26"/>
    </location>
</feature>
<keyword evidence="19" id="KW-1185">Reference proteome</keyword>
<feature type="active site" description="Proton acceptor" evidence="9">
    <location>
        <position position="331"/>
    </location>
</feature>
<comment type="cofactor">
    <cofactor evidence="11 13">
        <name>Zn(2+)</name>
        <dbReference type="ChEBI" id="CHEBI:29105"/>
    </cofactor>
    <text evidence="11 13">Binds 1 zinc ion per subunit.</text>
</comment>
<dbReference type="GO" id="GO:0043171">
    <property type="term" value="P:peptide catabolic process"/>
    <property type="evidence" value="ECO:0007669"/>
    <property type="project" value="TreeGrafter"/>
</dbReference>
<dbReference type="Pfam" id="PF11838">
    <property type="entry name" value="ERAP1_C"/>
    <property type="match status" value="1"/>
</dbReference>
<evidence type="ECO:0000313" key="19">
    <source>
        <dbReference type="Proteomes" id="UP000583752"/>
    </source>
</evidence>
<dbReference type="EMBL" id="JABBGG010000007">
    <property type="protein sequence ID" value="NML62014.1"/>
    <property type="molecule type" value="Genomic_DNA"/>
</dbReference>
<dbReference type="InterPro" id="IPR045357">
    <property type="entry name" value="Aminopeptidase_N-like_N"/>
</dbReference>
<dbReference type="InterPro" id="IPR034016">
    <property type="entry name" value="M1_APN-typ"/>
</dbReference>
<dbReference type="InterPro" id="IPR001930">
    <property type="entry name" value="Peptidase_M1"/>
</dbReference>
<dbReference type="PANTHER" id="PTHR11533:SF174">
    <property type="entry name" value="PUROMYCIN-SENSITIVE AMINOPEPTIDASE-RELATED"/>
    <property type="match status" value="1"/>
</dbReference>
<feature type="binding site" evidence="11">
    <location>
        <position position="353"/>
    </location>
    <ligand>
        <name>Zn(2+)</name>
        <dbReference type="ChEBI" id="CHEBI:29105"/>
        <note>catalytic</note>
    </ligand>
</feature>
<feature type="binding site" evidence="11">
    <location>
        <position position="330"/>
    </location>
    <ligand>
        <name>Zn(2+)</name>
        <dbReference type="ChEBI" id="CHEBI:29105"/>
        <note>catalytic</note>
    </ligand>
</feature>
<dbReference type="AlphaFoldDB" id="A0A848HLA8"/>
<dbReference type="PANTHER" id="PTHR11533">
    <property type="entry name" value="PROTEASE M1 ZINC METALLOPROTEASE"/>
    <property type="match status" value="1"/>
</dbReference>
<protein>
    <recommendedName>
        <fullName evidence="13">Aminopeptidase</fullName>
        <ecNumber evidence="13">3.4.11.-</ecNumber>
    </recommendedName>
</protein>
<dbReference type="RefSeq" id="WP_169466552.1">
    <property type="nucleotide sequence ID" value="NZ_JABBGG010000007.1"/>
</dbReference>
<feature type="domain" description="Aminopeptidase N-like N-terminal" evidence="17">
    <location>
        <begin position="43"/>
        <end position="224"/>
    </location>
</feature>
<keyword evidence="3 13" id="KW-0031">Aminopeptidase</keyword>
<keyword evidence="14" id="KW-0732">Signal</keyword>
<dbReference type="InterPro" id="IPR024571">
    <property type="entry name" value="ERAP1-like_C_dom"/>
</dbReference>
<feature type="binding site" evidence="10">
    <location>
        <position position="813"/>
    </location>
    <ligand>
        <name>substrate</name>
    </ligand>
</feature>
<evidence type="ECO:0000256" key="4">
    <source>
        <dbReference type="ARBA" id="ARBA00022670"/>
    </source>
</evidence>
<evidence type="ECO:0000256" key="14">
    <source>
        <dbReference type="SAM" id="SignalP"/>
    </source>
</evidence>
<dbReference type="PRINTS" id="PR00756">
    <property type="entry name" value="ALADIPTASE"/>
</dbReference>
<evidence type="ECO:0000259" key="15">
    <source>
        <dbReference type="Pfam" id="PF01433"/>
    </source>
</evidence>
<dbReference type="Gene3D" id="1.25.50.20">
    <property type="match status" value="1"/>
</dbReference>
<comment type="similarity">
    <text evidence="2 13">Belongs to the peptidase M1 family.</text>
</comment>
<evidence type="ECO:0000256" key="5">
    <source>
        <dbReference type="ARBA" id="ARBA00022723"/>
    </source>
</evidence>
<organism evidence="18 19">
    <name type="scientific">Massilia polaris</name>
    <dbReference type="NCBI Taxonomy" id="2728846"/>
    <lineage>
        <taxon>Bacteria</taxon>
        <taxon>Pseudomonadati</taxon>
        <taxon>Pseudomonadota</taxon>
        <taxon>Betaproteobacteria</taxon>
        <taxon>Burkholderiales</taxon>
        <taxon>Oxalobacteraceae</taxon>
        <taxon>Telluria group</taxon>
        <taxon>Massilia</taxon>
    </lineage>
</organism>
<evidence type="ECO:0000313" key="18">
    <source>
        <dbReference type="EMBL" id="NML62014.1"/>
    </source>
</evidence>
<dbReference type="InterPro" id="IPR042097">
    <property type="entry name" value="Aminopeptidase_N-like_N_sf"/>
</dbReference>
<reference evidence="18 19" key="1">
    <citation type="submission" date="2020-04" db="EMBL/GenBank/DDBJ databases">
        <title>Massilia sp. RP-1-19 isolated from soil.</title>
        <authorList>
            <person name="Dahal R.H."/>
        </authorList>
    </citation>
    <scope>NUCLEOTIDE SEQUENCE [LARGE SCALE GENOMIC DNA]</scope>
    <source>
        <strain evidence="18 19">RP-1-19</strain>
    </source>
</reference>
<evidence type="ECO:0000256" key="1">
    <source>
        <dbReference type="ARBA" id="ARBA00000098"/>
    </source>
</evidence>
<feature type="site" description="Transition state stabilizer" evidence="12">
    <location>
        <position position="415"/>
    </location>
</feature>
<dbReference type="Pfam" id="PF17900">
    <property type="entry name" value="Peptidase_M1_N"/>
    <property type="match status" value="1"/>
</dbReference>
<evidence type="ECO:0000256" key="11">
    <source>
        <dbReference type="PIRSR" id="PIRSR634016-3"/>
    </source>
</evidence>
<dbReference type="GO" id="GO:0070006">
    <property type="term" value="F:metalloaminopeptidase activity"/>
    <property type="evidence" value="ECO:0007669"/>
    <property type="project" value="TreeGrafter"/>
</dbReference>
<proteinExistence type="inferred from homology"/>
<dbReference type="GO" id="GO:0016020">
    <property type="term" value="C:membrane"/>
    <property type="evidence" value="ECO:0007669"/>
    <property type="project" value="TreeGrafter"/>
</dbReference>
<dbReference type="InterPro" id="IPR027268">
    <property type="entry name" value="Peptidase_M4/M1_CTD_sf"/>
</dbReference>
<evidence type="ECO:0000256" key="3">
    <source>
        <dbReference type="ARBA" id="ARBA00022438"/>
    </source>
</evidence>
<dbReference type="FunFam" id="1.10.390.10:FF:000006">
    <property type="entry name" value="Puromycin-sensitive aminopeptidase"/>
    <property type="match status" value="1"/>
</dbReference>
<evidence type="ECO:0000256" key="12">
    <source>
        <dbReference type="PIRSR" id="PIRSR634016-4"/>
    </source>
</evidence>
<feature type="binding site" evidence="10">
    <location>
        <position position="161"/>
    </location>
    <ligand>
        <name>substrate</name>
    </ligand>
</feature>
<feature type="domain" description="Peptidase M1 membrane alanine aminopeptidase" evidence="15">
    <location>
        <begin position="258"/>
        <end position="474"/>
    </location>
</feature>
<dbReference type="GO" id="GO:0008270">
    <property type="term" value="F:zinc ion binding"/>
    <property type="evidence" value="ECO:0007669"/>
    <property type="project" value="UniProtKB-UniRule"/>
</dbReference>
<sequence>MRHPQLKQLALAAALAFATLSSQAEAPYSFAATPGKLPKNVVPVLYTAHLVPNLTDNTFAGSQTVDIDVLTPTSRIMLNAANIEIDGASLSGTGFRELALRPQLDKKEETVTFDVGRQLAPGRYQLALKFRGEINREARGMFHMDYKAGSVAKKMFATTMEPTDARRMLPTWDEPAFRASFKLTVDVPASFKAYSNTAVEKQEALPDGMQRIRFGATPKMPSYLVVLVAGELERSSDRHNGVDIGVVTTEGKKESGAFALESTKRLLGYFNNYFGQPYPLAKLDQIAIPGGFNGAMENWGGIVYNEATLLYDPKKSPDHVRQGSFEINAHEVAHQWFGNLVTMAWWDNLWLNEGFASWMATKATDHFYPDWRPYLSSMAERDYVMELDARKTTHPIQTPVLNESQAADAFDAITYTKGQAFLRMLEAYLGESDFRKGIRSYMEKHQYSNTTTADLWSALEKASGKPVEKLASDWTTQPGFPVLKVEQSCEGGKRKVTLSQQQFRLDEPATEQRLWNVPVQVGTVGGKAYYTLLAGPSTTITQSGCDAALVVDPHSVGYFRVQYDTASFDALSRQAARLPDTTRFKLLSDTWSMVQAGRLDLGSYLKLVSGYGEEPRLAVWATILSNFGTLDRMAQGEPEQKLIRRYLVQVVKPRFSKLGWDERPADTIEDKQMRAMMAASLARAGDLDAIAQARARFASFQADPSSVSPAMIDFTLSVTGRYADAATYEALSNKAMTAQTGEERNRYGRALTNVLDPALSARTLEKALSPDLPPQLTTRIVPDVARSEHIDQAWAFAVKNRDALMKNQDAIGRNRAFPSIVGSSADARHADQLEAYVKANFGEDAQAEAQRVANAIRTRAAQKAMLLPQVRAALN</sequence>
<dbReference type="Proteomes" id="UP000583752">
    <property type="component" value="Unassembled WGS sequence"/>
</dbReference>
<keyword evidence="6 13" id="KW-0378">Hydrolase</keyword>
<dbReference type="GO" id="GO:0005615">
    <property type="term" value="C:extracellular space"/>
    <property type="evidence" value="ECO:0007669"/>
    <property type="project" value="TreeGrafter"/>
</dbReference>
<comment type="catalytic activity">
    <reaction evidence="1">
        <text>Release of an N-terminal amino acid, Xaa-|-Yaa- from a peptide, amide or arylamide. Xaa is preferably Ala, but may be most amino acids including Pro (slow action). When a terminal hydrophobic residue is followed by a prolyl residue, the two may be released as an intact Xaa-Pro dipeptide.</text>
        <dbReference type="EC" id="3.4.11.2"/>
    </reaction>
</comment>
<keyword evidence="7 11" id="KW-0862">Zinc</keyword>
<dbReference type="GO" id="GO:0006508">
    <property type="term" value="P:proteolysis"/>
    <property type="evidence" value="ECO:0007669"/>
    <property type="project" value="UniProtKB-KW"/>
</dbReference>
<comment type="caution">
    <text evidence="18">The sequence shown here is derived from an EMBL/GenBank/DDBJ whole genome shotgun (WGS) entry which is preliminary data.</text>
</comment>
<evidence type="ECO:0000259" key="17">
    <source>
        <dbReference type="Pfam" id="PF17900"/>
    </source>
</evidence>
<dbReference type="GO" id="GO:0042277">
    <property type="term" value="F:peptide binding"/>
    <property type="evidence" value="ECO:0007669"/>
    <property type="project" value="TreeGrafter"/>
</dbReference>
<dbReference type="SUPFAM" id="SSF55486">
    <property type="entry name" value="Metalloproteases ('zincins'), catalytic domain"/>
    <property type="match status" value="1"/>
</dbReference>
<feature type="domain" description="ERAP1-like C-terminal" evidence="16">
    <location>
        <begin position="552"/>
        <end position="855"/>
    </location>
</feature>
<dbReference type="GO" id="GO:0016285">
    <property type="term" value="F:alanyl aminopeptidase activity"/>
    <property type="evidence" value="ECO:0007669"/>
    <property type="project" value="UniProtKB-EC"/>
</dbReference>
<evidence type="ECO:0000256" key="2">
    <source>
        <dbReference type="ARBA" id="ARBA00010136"/>
    </source>
</evidence>
<dbReference type="Gene3D" id="1.10.390.10">
    <property type="entry name" value="Neutral Protease Domain 2"/>
    <property type="match status" value="1"/>
</dbReference>
<dbReference type="Gene3D" id="2.60.40.1730">
    <property type="entry name" value="tricorn interacting facor f3 domain"/>
    <property type="match status" value="1"/>
</dbReference>
<dbReference type="GO" id="GO:0005737">
    <property type="term" value="C:cytoplasm"/>
    <property type="evidence" value="ECO:0007669"/>
    <property type="project" value="TreeGrafter"/>
</dbReference>
<evidence type="ECO:0000256" key="8">
    <source>
        <dbReference type="ARBA" id="ARBA00023049"/>
    </source>
</evidence>
<dbReference type="CDD" id="cd09601">
    <property type="entry name" value="M1_APN-Q_like"/>
    <property type="match status" value="1"/>
</dbReference>
<dbReference type="InterPro" id="IPR014782">
    <property type="entry name" value="Peptidase_M1_dom"/>
</dbReference>
<dbReference type="InterPro" id="IPR050344">
    <property type="entry name" value="Peptidase_M1_aminopeptidases"/>
</dbReference>
<evidence type="ECO:0000256" key="9">
    <source>
        <dbReference type="PIRSR" id="PIRSR634016-1"/>
    </source>
</evidence>
<dbReference type="SUPFAM" id="SSF63737">
    <property type="entry name" value="Leukotriene A4 hydrolase N-terminal domain"/>
    <property type="match status" value="1"/>
</dbReference>
<accession>A0A848HLA8</accession>
<evidence type="ECO:0000256" key="10">
    <source>
        <dbReference type="PIRSR" id="PIRSR634016-2"/>
    </source>
</evidence>
<dbReference type="Gene3D" id="2.60.40.1910">
    <property type="match status" value="1"/>
</dbReference>